<dbReference type="GO" id="GO:0042277">
    <property type="term" value="F:peptide binding"/>
    <property type="evidence" value="ECO:0007669"/>
    <property type="project" value="TreeGrafter"/>
</dbReference>
<dbReference type="InterPro" id="IPR050344">
    <property type="entry name" value="Peptidase_M1_aminopeptidases"/>
</dbReference>
<dbReference type="GO" id="GO:0008270">
    <property type="term" value="F:zinc ion binding"/>
    <property type="evidence" value="ECO:0007669"/>
    <property type="project" value="TreeGrafter"/>
</dbReference>
<evidence type="ECO:0000313" key="1">
    <source>
        <dbReference type="EMBL" id="TXG68459.1"/>
    </source>
</evidence>
<dbReference type="PANTHER" id="PTHR11533">
    <property type="entry name" value="PROTEASE M1 ZINC METALLOPROTEASE"/>
    <property type="match status" value="1"/>
</dbReference>
<protein>
    <submittedName>
        <fullName evidence="1">Uncharacterized protein</fullName>
    </submittedName>
</protein>
<evidence type="ECO:0000313" key="2">
    <source>
        <dbReference type="Proteomes" id="UP000323000"/>
    </source>
</evidence>
<dbReference type="GO" id="GO:0005615">
    <property type="term" value="C:extracellular space"/>
    <property type="evidence" value="ECO:0007669"/>
    <property type="project" value="TreeGrafter"/>
</dbReference>
<dbReference type="AlphaFoldDB" id="A0A5C7IHD2"/>
<dbReference type="PANTHER" id="PTHR11533:SF274">
    <property type="entry name" value="AMINOPEPTIDASE"/>
    <property type="match status" value="1"/>
</dbReference>
<dbReference type="GO" id="GO:0005737">
    <property type="term" value="C:cytoplasm"/>
    <property type="evidence" value="ECO:0007669"/>
    <property type="project" value="TreeGrafter"/>
</dbReference>
<organism evidence="1 2">
    <name type="scientific">Acer yangbiense</name>
    <dbReference type="NCBI Taxonomy" id="1000413"/>
    <lineage>
        <taxon>Eukaryota</taxon>
        <taxon>Viridiplantae</taxon>
        <taxon>Streptophyta</taxon>
        <taxon>Embryophyta</taxon>
        <taxon>Tracheophyta</taxon>
        <taxon>Spermatophyta</taxon>
        <taxon>Magnoliopsida</taxon>
        <taxon>eudicotyledons</taxon>
        <taxon>Gunneridae</taxon>
        <taxon>Pentapetalae</taxon>
        <taxon>rosids</taxon>
        <taxon>malvids</taxon>
        <taxon>Sapindales</taxon>
        <taxon>Sapindaceae</taxon>
        <taxon>Hippocastanoideae</taxon>
        <taxon>Acereae</taxon>
        <taxon>Acer</taxon>
    </lineage>
</organism>
<proteinExistence type="predicted"/>
<dbReference type="GO" id="GO:0006508">
    <property type="term" value="P:proteolysis"/>
    <property type="evidence" value="ECO:0007669"/>
    <property type="project" value="TreeGrafter"/>
</dbReference>
<comment type="caution">
    <text evidence="1">The sequence shown here is derived from an EMBL/GenBank/DDBJ whole genome shotgun (WGS) entry which is preliminary data.</text>
</comment>
<accession>A0A5C7IHD2</accession>
<keyword evidence="2" id="KW-1185">Reference proteome</keyword>
<dbReference type="GO" id="GO:0070006">
    <property type="term" value="F:metalloaminopeptidase activity"/>
    <property type="evidence" value="ECO:0007669"/>
    <property type="project" value="TreeGrafter"/>
</dbReference>
<dbReference type="GO" id="GO:0016020">
    <property type="term" value="C:membrane"/>
    <property type="evidence" value="ECO:0007669"/>
    <property type="project" value="TreeGrafter"/>
</dbReference>
<gene>
    <name evidence="1" type="ORF">EZV62_003394</name>
</gene>
<dbReference type="Proteomes" id="UP000323000">
    <property type="component" value="Chromosome 2"/>
</dbReference>
<sequence length="172" mass="19671">MCRTAPKANNNNNKAAYIAVMRNSSTTNRNGFEALLKLYREVDGMQERTDFTFYAICFDITQNICLASPPDPDIVVEVLNFLVSDEVRHQDIIYGLVGLSLEGRETAWKWLKLSSNEKAEEVKAFFASQENPAIDKHVKQSIEHILIKARWIQSIRQEQSLPDLISKLLNKE</sequence>
<reference evidence="2" key="1">
    <citation type="journal article" date="2019" name="Gigascience">
        <title>De novo genome assembly of the endangered Acer yangbiense, a plant species with extremely small populations endemic to Yunnan Province, China.</title>
        <authorList>
            <person name="Yang J."/>
            <person name="Wariss H.M."/>
            <person name="Tao L."/>
            <person name="Zhang R."/>
            <person name="Yun Q."/>
            <person name="Hollingsworth P."/>
            <person name="Dao Z."/>
            <person name="Luo G."/>
            <person name="Guo H."/>
            <person name="Ma Y."/>
            <person name="Sun W."/>
        </authorList>
    </citation>
    <scope>NUCLEOTIDE SEQUENCE [LARGE SCALE GENOMIC DNA]</scope>
    <source>
        <strain evidence="2">cv. Malutang</strain>
    </source>
</reference>
<dbReference type="GO" id="GO:0043171">
    <property type="term" value="P:peptide catabolic process"/>
    <property type="evidence" value="ECO:0007669"/>
    <property type="project" value="TreeGrafter"/>
</dbReference>
<name>A0A5C7IHD2_9ROSI</name>
<dbReference type="OrthoDB" id="1744645at2759"/>
<dbReference type="EMBL" id="VAHF01000002">
    <property type="protein sequence ID" value="TXG68459.1"/>
    <property type="molecule type" value="Genomic_DNA"/>
</dbReference>
<dbReference type="Gene3D" id="1.25.50.20">
    <property type="match status" value="1"/>
</dbReference>